<reference evidence="1" key="1">
    <citation type="submission" date="2017-12" db="EMBL/GenBank/DDBJ databases">
        <title>Gene loss provides genomic basis for host adaptation in cereal stripe rust fungi.</title>
        <authorList>
            <person name="Xia C."/>
        </authorList>
    </citation>
    <scope>NUCLEOTIDE SEQUENCE [LARGE SCALE GENOMIC DNA]</scope>
    <source>
        <strain evidence="1">93-210</strain>
    </source>
</reference>
<evidence type="ECO:0000313" key="1">
    <source>
        <dbReference type="EMBL" id="POW05327.1"/>
    </source>
</evidence>
<gene>
    <name evidence="1" type="ORF">PSTT_09799</name>
</gene>
<keyword evidence="2" id="KW-1185">Reference proteome</keyword>
<sequence>MDWELLDKIGTEKSSPIVEEIPVFYWEQLENLHKAYSSKIEELHHQLSALDAHVKKEEPWKLALPEPVHWAKELGASKFTDDKQQKVDLQSLKNEAAWAVDPVDVNIGQDYFWMELHITQRFRRV</sequence>
<name>A0A2S4V757_9BASI</name>
<protein>
    <submittedName>
        <fullName evidence="1">Uncharacterized protein</fullName>
    </submittedName>
</protein>
<organism evidence="1 2">
    <name type="scientific">Puccinia striiformis</name>
    <dbReference type="NCBI Taxonomy" id="27350"/>
    <lineage>
        <taxon>Eukaryota</taxon>
        <taxon>Fungi</taxon>
        <taxon>Dikarya</taxon>
        <taxon>Basidiomycota</taxon>
        <taxon>Pucciniomycotina</taxon>
        <taxon>Pucciniomycetes</taxon>
        <taxon>Pucciniales</taxon>
        <taxon>Pucciniaceae</taxon>
        <taxon>Puccinia</taxon>
    </lineage>
</organism>
<evidence type="ECO:0000313" key="2">
    <source>
        <dbReference type="Proteomes" id="UP000239156"/>
    </source>
</evidence>
<dbReference type="AlphaFoldDB" id="A0A2S4V757"/>
<accession>A0A2S4V757</accession>
<dbReference type="VEuPathDB" id="FungiDB:PSTT_09799"/>
<dbReference type="Proteomes" id="UP000239156">
    <property type="component" value="Unassembled WGS sequence"/>
</dbReference>
<proteinExistence type="predicted"/>
<dbReference type="EMBL" id="PKSL01000100">
    <property type="protein sequence ID" value="POW05327.1"/>
    <property type="molecule type" value="Genomic_DNA"/>
</dbReference>
<comment type="caution">
    <text evidence="1">The sequence shown here is derived from an EMBL/GenBank/DDBJ whole genome shotgun (WGS) entry which is preliminary data.</text>
</comment>